<keyword evidence="4" id="KW-1185">Reference proteome</keyword>
<reference evidence="3 4" key="1">
    <citation type="submission" date="2024-10" db="EMBL/GenBank/DDBJ databases">
        <title>Updated reference genomes for cyclostephanoid diatoms.</title>
        <authorList>
            <person name="Roberts W.R."/>
            <person name="Alverson A.J."/>
        </authorList>
    </citation>
    <scope>NUCLEOTIDE SEQUENCE [LARGE SCALE GENOMIC DNA]</scope>
    <source>
        <strain evidence="3 4">AJA232-27</strain>
    </source>
</reference>
<gene>
    <name evidence="3" type="ORF">ACHAWU_003974</name>
</gene>
<name>A0ABD3MKY9_9STRA</name>
<evidence type="ECO:0000256" key="1">
    <source>
        <dbReference type="SAM" id="MobiDB-lite"/>
    </source>
</evidence>
<sequence>MKRTIKATCHAIALMQLLASAFIPRIVPLRHIPCNIYSPLCRLSSSNQSNRNPTEGEDADSVFGRNKTTVARAGGRRPKASSPKSKNPDNNGLIAAVRQWALPLLALTLILRFLLGMFGGGSYGPNVVYYSRSVYQSTTYTQDGNVETARKENFQSNIPELVKRSQQQNDNDGGIDGRGFFDILDQDMEDEIDALLYQKW</sequence>
<evidence type="ECO:0000313" key="4">
    <source>
        <dbReference type="Proteomes" id="UP001530293"/>
    </source>
</evidence>
<protein>
    <submittedName>
        <fullName evidence="3">Uncharacterized protein</fullName>
    </submittedName>
</protein>
<accession>A0ABD3MKY9</accession>
<feature type="signal peptide" evidence="2">
    <location>
        <begin position="1"/>
        <end position="21"/>
    </location>
</feature>
<feature type="chain" id="PRO_5044870745" evidence="2">
    <location>
        <begin position="22"/>
        <end position="200"/>
    </location>
</feature>
<evidence type="ECO:0000256" key="2">
    <source>
        <dbReference type="SAM" id="SignalP"/>
    </source>
</evidence>
<organism evidence="3 4">
    <name type="scientific">Discostella pseudostelligera</name>
    <dbReference type="NCBI Taxonomy" id="259834"/>
    <lineage>
        <taxon>Eukaryota</taxon>
        <taxon>Sar</taxon>
        <taxon>Stramenopiles</taxon>
        <taxon>Ochrophyta</taxon>
        <taxon>Bacillariophyta</taxon>
        <taxon>Coscinodiscophyceae</taxon>
        <taxon>Thalassiosirophycidae</taxon>
        <taxon>Stephanodiscales</taxon>
        <taxon>Stephanodiscaceae</taxon>
        <taxon>Discostella</taxon>
    </lineage>
</organism>
<keyword evidence="2" id="KW-0732">Signal</keyword>
<evidence type="ECO:0000313" key="3">
    <source>
        <dbReference type="EMBL" id="KAL3764162.1"/>
    </source>
</evidence>
<dbReference type="Proteomes" id="UP001530293">
    <property type="component" value="Unassembled WGS sequence"/>
</dbReference>
<proteinExistence type="predicted"/>
<dbReference type="AlphaFoldDB" id="A0ABD3MKY9"/>
<dbReference type="EMBL" id="JALLBG020000108">
    <property type="protein sequence ID" value="KAL3764162.1"/>
    <property type="molecule type" value="Genomic_DNA"/>
</dbReference>
<feature type="region of interest" description="Disordered" evidence="1">
    <location>
        <begin position="46"/>
        <end position="89"/>
    </location>
</feature>
<comment type="caution">
    <text evidence="3">The sequence shown here is derived from an EMBL/GenBank/DDBJ whole genome shotgun (WGS) entry which is preliminary data.</text>
</comment>